<evidence type="ECO:0000259" key="9">
    <source>
        <dbReference type="PROSITE" id="PS51012"/>
    </source>
</evidence>
<dbReference type="GO" id="GO:0140359">
    <property type="term" value="F:ABC-type transporter activity"/>
    <property type="evidence" value="ECO:0007669"/>
    <property type="project" value="InterPro"/>
</dbReference>
<keyword evidence="4" id="KW-1003">Cell membrane</keyword>
<dbReference type="Gene3D" id="3.40.1710.10">
    <property type="entry name" value="abc type-2 transporter like domain"/>
    <property type="match status" value="1"/>
</dbReference>
<keyword evidence="3" id="KW-0813">Transport</keyword>
<evidence type="ECO:0000256" key="6">
    <source>
        <dbReference type="ARBA" id="ARBA00022989"/>
    </source>
</evidence>
<dbReference type="PANTHER" id="PTHR30294">
    <property type="entry name" value="MEMBRANE COMPONENT OF ABC TRANSPORTER YHHJ-RELATED"/>
    <property type="match status" value="1"/>
</dbReference>
<dbReference type="InterPro" id="IPR051449">
    <property type="entry name" value="ABC-2_transporter_component"/>
</dbReference>
<comment type="similarity">
    <text evidence="2">Belongs to the ABC-2 integral membrane protein family.</text>
</comment>
<feature type="transmembrane region" description="Helical" evidence="8">
    <location>
        <begin position="349"/>
        <end position="369"/>
    </location>
</feature>
<evidence type="ECO:0000256" key="3">
    <source>
        <dbReference type="ARBA" id="ARBA00022448"/>
    </source>
</evidence>
<dbReference type="InterPro" id="IPR047817">
    <property type="entry name" value="ABC2_TM_bact-type"/>
</dbReference>
<comment type="caution">
    <text evidence="10">The sequence shown here is derived from an EMBL/GenBank/DDBJ whole genome shotgun (WGS) entry which is preliminary data.</text>
</comment>
<dbReference type="PROSITE" id="PS51012">
    <property type="entry name" value="ABC_TM2"/>
    <property type="match status" value="1"/>
</dbReference>
<evidence type="ECO:0000256" key="8">
    <source>
        <dbReference type="SAM" id="Phobius"/>
    </source>
</evidence>
<protein>
    <recommendedName>
        <fullName evidence="9">ABC transmembrane type-2 domain-containing protein</fullName>
    </recommendedName>
</protein>
<dbReference type="PANTHER" id="PTHR30294:SF29">
    <property type="entry name" value="MULTIDRUG ABC TRANSPORTER PERMEASE YBHS-RELATED"/>
    <property type="match status" value="1"/>
</dbReference>
<evidence type="ECO:0000256" key="7">
    <source>
        <dbReference type="ARBA" id="ARBA00023136"/>
    </source>
</evidence>
<feature type="transmembrane region" description="Helical" evidence="8">
    <location>
        <begin position="20"/>
        <end position="40"/>
    </location>
</feature>
<organism evidence="10 11">
    <name type="scientific">candidate division WOR-1 bacterium RIFOXYB2_FULL_36_35</name>
    <dbReference type="NCBI Taxonomy" id="1802578"/>
    <lineage>
        <taxon>Bacteria</taxon>
        <taxon>Bacillati</taxon>
        <taxon>Saganbacteria</taxon>
    </lineage>
</organism>
<feature type="transmembrane region" description="Helical" evidence="8">
    <location>
        <begin position="231"/>
        <end position="255"/>
    </location>
</feature>
<evidence type="ECO:0000313" key="10">
    <source>
        <dbReference type="EMBL" id="OGC13911.1"/>
    </source>
</evidence>
<evidence type="ECO:0000256" key="1">
    <source>
        <dbReference type="ARBA" id="ARBA00004651"/>
    </source>
</evidence>
<dbReference type="Pfam" id="PF12698">
    <property type="entry name" value="ABC2_membrane_3"/>
    <property type="match status" value="1"/>
</dbReference>
<proteinExistence type="inferred from homology"/>
<dbReference type="AlphaFoldDB" id="A0A1F4S0F4"/>
<dbReference type="Proteomes" id="UP000177905">
    <property type="component" value="Unassembled WGS sequence"/>
</dbReference>
<comment type="subcellular location">
    <subcellularLocation>
        <location evidence="1">Cell membrane</location>
        <topology evidence="1">Multi-pass membrane protein</topology>
    </subcellularLocation>
</comment>
<feature type="transmembrane region" description="Helical" evidence="8">
    <location>
        <begin position="182"/>
        <end position="205"/>
    </location>
</feature>
<keyword evidence="5 8" id="KW-0812">Transmembrane</keyword>
<feature type="domain" description="ABC transmembrane type-2" evidence="9">
    <location>
        <begin position="133"/>
        <end position="375"/>
    </location>
</feature>
<dbReference type="EMBL" id="MEUA01000047">
    <property type="protein sequence ID" value="OGC13911.1"/>
    <property type="molecule type" value="Genomic_DNA"/>
</dbReference>
<gene>
    <name evidence="10" type="ORF">A2290_02820</name>
</gene>
<name>A0A1F4S0F4_UNCSA</name>
<evidence type="ECO:0000313" key="11">
    <source>
        <dbReference type="Proteomes" id="UP000177905"/>
    </source>
</evidence>
<evidence type="ECO:0000256" key="2">
    <source>
        <dbReference type="ARBA" id="ARBA00007783"/>
    </source>
</evidence>
<keyword evidence="7 8" id="KW-0472">Membrane</keyword>
<dbReference type="GO" id="GO:0005886">
    <property type="term" value="C:plasma membrane"/>
    <property type="evidence" value="ECO:0007669"/>
    <property type="project" value="UniProtKB-SubCell"/>
</dbReference>
<sequence length="377" mass="42768">MFDRLIPIIKKEFLHLLRDFRSLALMFAMPVLLLFIYGYAATFDVKEIPLSLFDQDKSVESRDFMSRFLSSGYFVLVKNLSSTSQFSYELDSGNVKAIFNIPPFFSHDIKNGKKANVQVLLDGSDPNFASSAIGYIGSITERYYQDLVKTKFEKRGIKNFSTSPVNLVTRFWYNETLRSINFFIPGLICIILMQMSASLTSLTIVSEKEQGTMESLIVSPIRKNELMIGKIIPYVLVAFFDVLLVTIIGVLWFHVPFKGNLILLTLSSLIFLTGAMALGVLISTNAKTSQEAMQTATLATMLPSLLLSGFVFPIENMPFILQGVSLFIPARYYLEILRDLFLKGVGLNAFWPEMLLMTILSLFFIIMSVRRFKKRIK</sequence>
<evidence type="ECO:0000256" key="5">
    <source>
        <dbReference type="ARBA" id="ARBA00022692"/>
    </source>
</evidence>
<reference evidence="10 11" key="1">
    <citation type="journal article" date="2016" name="Nat. Commun.">
        <title>Thousands of microbial genomes shed light on interconnected biogeochemical processes in an aquifer system.</title>
        <authorList>
            <person name="Anantharaman K."/>
            <person name="Brown C.T."/>
            <person name="Hug L.A."/>
            <person name="Sharon I."/>
            <person name="Castelle C.J."/>
            <person name="Probst A.J."/>
            <person name="Thomas B.C."/>
            <person name="Singh A."/>
            <person name="Wilkins M.J."/>
            <person name="Karaoz U."/>
            <person name="Brodie E.L."/>
            <person name="Williams K.H."/>
            <person name="Hubbard S.S."/>
            <person name="Banfield J.F."/>
        </authorList>
    </citation>
    <scope>NUCLEOTIDE SEQUENCE [LARGE SCALE GENOMIC DNA]</scope>
</reference>
<accession>A0A1F4S0F4</accession>
<evidence type="ECO:0000256" key="4">
    <source>
        <dbReference type="ARBA" id="ARBA00022475"/>
    </source>
</evidence>
<keyword evidence="6 8" id="KW-1133">Transmembrane helix</keyword>
<dbReference type="InterPro" id="IPR013525">
    <property type="entry name" value="ABC2_TM"/>
</dbReference>
<feature type="transmembrane region" description="Helical" evidence="8">
    <location>
        <begin position="261"/>
        <end position="283"/>
    </location>
</feature>